<proteinExistence type="predicted"/>
<comment type="caution">
    <text evidence="2">The sequence shown here is derived from an EMBL/GenBank/DDBJ whole genome shotgun (WGS) entry which is preliminary data.</text>
</comment>
<dbReference type="OrthoDB" id="7676488at2759"/>
<accession>A0A1Y1WY03</accession>
<dbReference type="Proteomes" id="UP000193944">
    <property type="component" value="Unassembled WGS sequence"/>
</dbReference>
<dbReference type="AlphaFoldDB" id="A0A1Y1WY03"/>
<sequence length="97" mass="11133">MQFKNILKVASALFLAAPSLAYFSRDCDELNEKLVANVKKNLYEGEDINDFPPIQNVVNLPKLESPYDSIVNKFMDNNIRKDYGEEIIIDNKSVNYD</sequence>
<evidence type="ECO:0000313" key="2">
    <source>
        <dbReference type="EMBL" id="ORX78332.1"/>
    </source>
</evidence>
<feature type="chain" id="PRO_5012960107" evidence="1">
    <location>
        <begin position="22"/>
        <end position="97"/>
    </location>
</feature>
<reference evidence="2 3" key="1">
    <citation type="submission" date="2016-08" db="EMBL/GenBank/DDBJ databases">
        <title>A Parts List for Fungal Cellulosomes Revealed by Comparative Genomics.</title>
        <authorList>
            <consortium name="DOE Joint Genome Institute"/>
            <person name="Haitjema C.H."/>
            <person name="Gilmore S.P."/>
            <person name="Henske J.K."/>
            <person name="Solomon K.V."/>
            <person name="De Groot R."/>
            <person name="Kuo A."/>
            <person name="Mondo S.J."/>
            <person name="Salamov A.A."/>
            <person name="Labutti K."/>
            <person name="Zhao Z."/>
            <person name="Chiniquy J."/>
            <person name="Barry K."/>
            <person name="Brewer H.M."/>
            <person name="Purvine S.O."/>
            <person name="Wright A.T."/>
            <person name="Boxma B."/>
            <person name="Van Alen T."/>
            <person name="Hackstein J.H."/>
            <person name="Baker S.E."/>
            <person name="Grigoriev I.V."/>
            <person name="O'Malley M.A."/>
        </authorList>
    </citation>
    <scope>NUCLEOTIDE SEQUENCE [LARGE SCALE GENOMIC DNA]</scope>
    <source>
        <strain evidence="2 3">S4</strain>
    </source>
</reference>
<organism evidence="2 3">
    <name type="scientific">Anaeromyces robustus</name>
    <dbReference type="NCBI Taxonomy" id="1754192"/>
    <lineage>
        <taxon>Eukaryota</taxon>
        <taxon>Fungi</taxon>
        <taxon>Fungi incertae sedis</taxon>
        <taxon>Chytridiomycota</taxon>
        <taxon>Chytridiomycota incertae sedis</taxon>
        <taxon>Neocallimastigomycetes</taxon>
        <taxon>Neocallimastigales</taxon>
        <taxon>Neocallimastigaceae</taxon>
        <taxon>Anaeromyces</taxon>
    </lineage>
</organism>
<evidence type="ECO:0000313" key="3">
    <source>
        <dbReference type="Proteomes" id="UP000193944"/>
    </source>
</evidence>
<name>A0A1Y1WY03_9FUNG</name>
<feature type="signal peptide" evidence="1">
    <location>
        <begin position="1"/>
        <end position="21"/>
    </location>
</feature>
<reference evidence="2 3" key="2">
    <citation type="submission" date="2016-08" db="EMBL/GenBank/DDBJ databases">
        <title>Pervasive Adenine N6-methylation of Active Genes in Fungi.</title>
        <authorList>
            <consortium name="DOE Joint Genome Institute"/>
            <person name="Mondo S.J."/>
            <person name="Dannebaum R.O."/>
            <person name="Kuo R.C."/>
            <person name="Labutti K."/>
            <person name="Haridas S."/>
            <person name="Kuo A."/>
            <person name="Salamov A."/>
            <person name="Ahrendt S.R."/>
            <person name="Lipzen A."/>
            <person name="Sullivan W."/>
            <person name="Andreopoulos W.B."/>
            <person name="Clum A."/>
            <person name="Lindquist E."/>
            <person name="Daum C."/>
            <person name="Ramamoorthy G.K."/>
            <person name="Gryganskyi A."/>
            <person name="Culley D."/>
            <person name="Magnuson J.K."/>
            <person name="James T.Y."/>
            <person name="O'Malley M.A."/>
            <person name="Stajich J.E."/>
            <person name="Spatafora J.W."/>
            <person name="Visel A."/>
            <person name="Grigoriev I.V."/>
        </authorList>
    </citation>
    <scope>NUCLEOTIDE SEQUENCE [LARGE SCALE GENOMIC DNA]</scope>
    <source>
        <strain evidence="2 3">S4</strain>
    </source>
</reference>
<keyword evidence="3" id="KW-1185">Reference proteome</keyword>
<dbReference type="EMBL" id="MCFG01000214">
    <property type="protein sequence ID" value="ORX78332.1"/>
    <property type="molecule type" value="Genomic_DNA"/>
</dbReference>
<evidence type="ECO:0000256" key="1">
    <source>
        <dbReference type="SAM" id="SignalP"/>
    </source>
</evidence>
<gene>
    <name evidence="2" type="ORF">BCR32DRAFT_282376</name>
</gene>
<protein>
    <submittedName>
        <fullName evidence="2">Uncharacterized protein</fullName>
    </submittedName>
</protein>
<keyword evidence="1" id="KW-0732">Signal</keyword>